<organism evidence="2 3">
    <name type="scientific">Acetitomaculum ruminis DSM 5522</name>
    <dbReference type="NCBI Taxonomy" id="1120918"/>
    <lineage>
        <taxon>Bacteria</taxon>
        <taxon>Bacillati</taxon>
        <taxon>Bacillota</taxon>
        <taxon>Clostridia</taxon>
        <taxon>Lachnospirales</taxon>
        <taxon>Lachnospiraceae</taxon>
        <taxon>Acetitomaculum</taxon>
    </lineage>
</organism>
<evidence type="ECO:0000313" key="3">
    <source>
        <dbReference type="Proteomes" id="UP000198838"/>
    </source>
</evidence>
<dbReference type="EMBL" id="FOJY01000010">
    <property type="protein sequence ID" value="SFB13586.1"/>
    <property type="molecule type" value="Genomic_DNA"/>
</dbReference>
<dbReference type="Proteomes" id="UP000198838">
    <property type="component" value="Unassembled WGS sequence"/>
</dbReference>
<dbReference type="STRING" id="1120918.SAMN05216249_11068"/>
<gene>
    <name evidence="2" type="ORF">SAMN05216249_11068</name>
</gene>
<protein>
    <submittedName>
        <fullName evidence="2">Uncharacterized protein</fullName>
    </submittedName>
</protein>
<evidence type="ECO:0000313" key="2">
    <source>
        <dbReference type="EMBL" id="SFB13586.1"/>
    </source>
</evidence>
<evidence type="ECO:0000256" key="1">
    <source>
        <dbReference type="SAM" id="Coils"/>
    </source>
</evidence>
<name>A0A1I0YLA0_9FIRM</name>
<keyword evidence="1" id="KW-0175">Coiled coil</keyword>
<dbReference type="RefSeq" id="WP_092872516.1">
    <property type="nucleotide sequence ID" value="NZ_FOJY01000010.1"/>
</dbReference>
<sequence length="280" mass="32869">MIVIRGLEEIGDFLEEVNKTMEENGFDTDYIDENCPLILWDTQKKEWSAIKGFRSEKISGSQFIFKTEFIPMDGSEVINKDSIESEMQKVEELIQSESEAAKKTAKINNKKPLFIIGSVGKNAYNVWSLEENKQMKIWGYKTYLEDFFYSQKEGEELIDNKGKYQVFAPSKALLQKAVLNLFYNEWKYYGEGDVWVKRPERKALDLEGIKVKYPLYETALKYVNDFYTTDQKQENIKYSKLEQKLDRFEELLQNNILEVIAKREYQILIEALAIVENKEA</sequence>
<accession>A0A1I0YLA0</accession>
<proteinExistence type="predicted"/>
<feature type="coiled-coil region" evidence="1">
    <location>
        <begin position="231"/>
        <end position="258"/>
    </location>
</feature>
<keyword evidence="3" id="KW-1185">Reference proteome</keyword>
<dbReference type="AlphaFoldDB" id="A0A1I0YLA0"/>
<reference evidence="2 3" key="1">
    <citation type="submission" date="2016-10" db="EMBL/GenBank/DDBJ databases">
        <authorList>
            <person name="de Groot N.N."/>
        </authorList>
    </citation>
    <scope>NUCLEOTIDE SEQUENCE [LARGE SCALE GENOMIC DNA]</scope>
    <source>
        <strain evidence="2 3">DSM 5522</strain>
    </source>
</reference>